<gene>
    <name evidence="1" type="ORF">BDP27DRAFT_1523005</name>
</gene>
<organism evidence="1 2">
    <name type="scientific">Rhodocollybia butyracea</name>
    <dbReference type="NCBI Taxonomy" id="206335"/>
    <lineage>
        <taxon>Eukaryota</taxon>
        <taxon>Fungi</taxon>
        <taxon>Dikarya</taxon>
        <taxon>Basidiomycota</taxon>
        <taxon>Agaricomycotina</taxon>
        <taxon>Agaricomycetes</taxon>
        <taxon>Agaricomycetidae</taxon>
        <taxon>Agaricales</taxon>
        <taxon>Marasmiineae</taxon>
        <taxon>Omphalotaceae</taxon>
        <taxon>Rhodocollybia</taxon>
    </lineage>
</organism>
<dbReference type="Proteomes" id="UP000772434">
    <property type="component" value="Unassembled WGS sequence"/>
</dbReference>
<dbReference type="OrthoDB" id="3219396at2759"/>
<reference evidence="1" key="1">
    <citation type="submission" date="2020-11" db="EMBL/GenBank/DDBJ databases">
        <authorList>
            <consortium name="DOE Joint Genome Institute"/>
            <person name="Ahrendt S."/>
            <person name="Riley R."/>
            <person name="Andreopoulos W."/>
            <person name="Labutti K."/>
            <person name="Pangilinan J."/>
            <person name="Ruiz-Duenas F.J."/>
            <person name="Barrasa J.M."/>
            <person name="Sanchez-Garcia M."/>
            <person name="Camarero S."/>
            <person name="Miyauchi S."/>
            <person name="Serrano A."/>
            <person name="Linde D."/>
            <person name="Babiker R."/>
            <person name="Drula E."/>
            <person name="Ayuso-Fernandez I."/>
            <person name="Pacheco R."/>
            <person name="Padilla G."/>
            <person name="Ferreira P."/>
            <person name="Barriuso J."/>
            <person name="Kellner H."/>
            <person name="Castanera R."/>
            <person name="Alfaro M."/>
            <person name="Ramirez L."/>
            <person name="Pisabarro A.G."/>
            <person name="Kuo A."/>
            <person name="Tritt A."/>
            <person name="Lipzen A."/>
            <person name="He G."/>
            <person name="Yan M."/>
            <person name="Ng V."/>
            <person name="Cullen D."/>
            <person name="Martin F."/>
            <person name="Rosso M.-N."/>
            <person name="Henrissat B."/>
            <person name="Hibbett D."/>
            <person name="Martinez A.T."/>
            <person name="Grigoriev I.V."/>
        </authorList>
    </citation>
    <scope>NUCLEOTIDE SEQUENCE</scope>
    <source>
        <strain evidence="1">AH 40177</strain>
    </source>
</reference>
<dbReference type="AlphaFoldDB" id="A0A9P5P6A7"/>
<dbReference type="SUPFAM" id="SSF81383">
    <property type="entry name" value="F-box domain"/>
    <property type="match status" value="1"/>
</dbReference>
<evidence type="ECO:0000313" key="1">
    <source>
        <dbReference type="EMBL" id="KAF9041169.1"/>
    </source>
</evidence>
<evidence type="ECO:0000313" key="2">
    <source>
        <dbReference type="Proteomes" id="UP000772434"/>
    </source>
</evidence>
<keyword evidence="2" id="KW-1185">Reference proteome</keyword>
<accession>A0A9P5P6A7</accession>
<name>A0A9P5P6A7_9AGAR</name>
<comment type="caution">
    <text evidence="1">The sequence shown here is derived from an EMBL/GenBank/DDBJ whole genome shotgun (WGS) entry which is preliminary data.</text>
</comment>
<dbReference type="InterPro" id="IPR036047">
    <property type="entry name" value="F-box-like_dom_sf"/>
</dbReference>
<proteinExistence type="predicted"/>
<dbReference type="EMBL" id="JADNRY010000553">
    <property type="protein sequence ID" value="KAF9041169.1"/>
    <property type="molecule type" value="Genomic_DNA"/>
</dbReference>
<evidence type="ECO:0008006" key="3">
    <source>
        <dbReference type="Google" id="ProtNLM"/>
    </source>
</evidence>
<protein>
    <recommendedName>
        <fullName evidence="3">F-box domain-containing protein</fullName>
    </recommendedName>
</protein>
<sequence length="604" mass="69869">MPGTELARYIPPFLKKIFSQENFIHKLPLDIWIDWIIPYLTIEDVICLRRVNKTLFLITHEPIIWKRFLVRMPIPIPPLRPSLRWSWDLTSFQIEQIVAKAVAADDNWRRLSPKFGHARVIYAFYEVLEMKILPGGQYMVASVTHKSSRRFYICLFSLDHSDNMAPPLARLPVPAKVYGLEARFLRWKGGRPGIMIMYSQRSPQDGQSYGYDLNEWGARTDMDPPFAIRHDCFCAFMDMEALELLADPTVVNDSEVFRERAKALPTPFQFVIHFVSNAHTEHHSLFEVDGKPFAAVVQKPNEVVIMDLTSSQLSSIKCLRIPEFNAVEHKIRAIRVLPKQNQVLVVRTLRLRKLNEKLDQHTVELYTLPDAGVLGLQSEPDQYFLIENRNAMSIHLSDHYEPLRGRDHPLLHDPYGRPPPITIYVCGEQLEGMEVINVEPDLNPDGQWVYDLTWWCTQSTITDKECAFQVIPGAHRALVYTVPVDYRGDAPKIKSLGRYCSQGYFLTSHPHPPPKDEVSSVLRLRYQPPADEYYPIRISSSMFQHIAEVGASAITWDESTGRVCIAMQKNMKFLILDVRRDLPPDDRFAHWRRVQEMMNKEPQL</sequence>